<accession>A0ABX5XTG2</accession>
<evidence type="ECO:0000259" key="2">
    <source>
        <dbReference type="Pfam" id="PF16561"/>
    </source>
</evidence>
<dbReference type="CDD" id="cd02859">
    <property type="entry name" value="E_set_AMPKbeta_like_N"/>
    <property type="match status" value="1"/>
</dbReference>
<evidence type="ECO:0000313" key="3">
    <source>
        <dbReference type="EMBL" id="QDV85305.1"/>
    </source>
</evidence>
<dbReference type="EMBL" id="CP036432">
    <property type="protein sequence ID" value="QDV85305.1"/>
    <property type="molecule type" value="Genomic_DNA"/>
</dbReference>
<comment type="similarity">
    <text evidence="1">Belongs to the 5'-AMP-activated protein kinase beta subunit family.</text>
</comment>
<feature type="domain" description="AMP-activated protein kinase glycogen-binding" evidence="2">
    <location>
        <begin position="19"/>
        <end position="98"/>
    </location>
</feature>
<gene>
    <name evidence="3" type="ORF">TBK1r_42840</name>
</gene>
<dbReference type="PANTHER" id="PTHR10343">
    <property type="entry name" value="5'-AMP-ACTIVATED PROTEIN KINASE , BETA SUBUNIT"/>
    <property type="match status" value="1"/>
</dbReference>
<dbReference type="SUPFAM" id="SSF81296">
    <property type="entry name" value="E set domains"/>
    <property type="match status" value="1"/>
</dbReference>
<sequence>MSKAKRDSSETEFTCHAPDAKAVFLAGTFNDWKADATPMAKADAGKWTAKLDLPAGRYEFKFVVDGDWVCEANCHAKGECPQCVPNDMGTMNRVCEVQ</sequence>
<keyword evidence="4" id="KW-1185">Reference proteome</keyword>
<dbReference type="InterPro" id="IPR013783">
    <property type="entry name" value="Ig-like_fold"/>
</dbReference>
<dbReference type="InterPro" id="IPR014756">
    <property type="entry name" value="Ig_E-set"/>
</dbReference>
<evidence type="ECO:0000256" key="1">
    <source>
        <dbReference type="ARBA" id="ARBA00010926"/>
    </source>
</evidence>
<dbReference type="RefSeq" id="WP_145214763.1">
    <property type="nucleotide sequence ID" value="NZ_CP036432.1"/>
</dbReference>
<dbReference type="Pfam" id="PF16561">
    <property type="entry name" value="AMPK1_CBM"/>
    <property type="match status" value="1"/>
</dbReference>
<protein>
    <submittedName>
        <fullName evidence="3">Glycogen branching enzyme</fullName>
    </submittedName>
</protein>
<name>A0ABX5XTG2_9BACT</name>
<proteinExistence type="inferred from homology"/>
<dbReference type="Proteomes" id="UP000318081">
    <property type="component" value="Chromosome"/>
</dbReference>
<dbReference type="PANTHER" id="PTHR10343:SF84">
    <property type="entry name" value="5'-AMP-ACTIVATED PROTEIN KINASE SUBUNIT BETA-1"/>
    <property type="match status" value="1"/>
</dbReference>
<dbReference type="Gene3D" id="2.60.40.10">
    <property type="entry name" value="Immunoglobulins"/>
    <property type="match status" value="1"/>
</dbReference>
<dbReference type="InterPro" id="IPR032640">
    <property type="entry name" value="AMPK1_CBM"/>
</dbReference>
<reference evidence="3 4" key="1">
    <citation type="submission" date="2019-02" db="EMBL/GenBank/DDBJ databases">
        <title>Deep-cultivation of Planctomycetes and their phenomic and genomic characterization uncovers novel biology.</title>
        <authorList>
            <person name="Wiegand S."/>
            <person name="Jogler M."/>
            <person name="Boedeker C."/>
            <person name="Pinto D."/>
            <person name="Vollmers J."/>
            <person name="Rivas-Marin E."/>
            <person name="Kohn T."/>
            <person name="Peeters S.H."/>
            <person name="Heuer A."/>
            <person name="Rast P."/>
            <person name="Oberbeckmann S."/>
            <person name="Bunk B."/>
            <person name="Jeske O."/>
            <person name="Meyerdierks A."/>
            <person name="Storesund J.E."/>
            <person name="Kallscheuer N."/>
            <person name="Luecker S."/>
            <person name="Lage O.M."/>
            <person name="Pohl T."/>
            <person name="Merkel B.J."/>
            <person name="Hornburger P."/>
            <person name="Mueller R.-W."/>
            <person name="Bruemmer F."/>
            <person name="Labrenz M."/>
            <person name="Spormann A.M."/>
            <person name="Op den Camp H."/>
            <person name="Overmann J."/>
            <person name="Amann R."/>
            <person name="Jetten M.S.M."/>
            <person name="Mascher T."/>
            <person name="Medema M.H."/>
            <person name="Devos D.P."/>
            <person name="Kaster A.-K."/>
            <person name="Ovreas L."/>
            <person name="Rohde M."/>
            <person name="Galperin M.Y."/>
            <person name="Jogler C."/>
        </authorList>
    </citation>
    <scope>NUCLEOTIDE SEQUENCE [LARGE SCALE GENOMIC DNA]</scope>
    <source>
        <strain evidence="3 4">TBK1r</strain>
    </source>
</reference>
<evidence type="ECO:0000313" key="4">
    <source>
        <dbReference type="Proteomes" id="UP000318081"/>
    </source>
</evidence>
<dbReference type="InterPro" id="IPR050827">
    <property type="entry name" value="CRP1_MDG1_kinase"/>
</dbReference>
<organism evidence="3 4">
    <name type="scientific">Stieleria magnilauensis</name>
    <dbReference type="NCBI Taxonomy" id="2527963"/>
    <lineage>
        <taxon>Bacteria</taxon>
        <taxon>Pseudomonadati</taxon>
        <taxon>Planctomycetota</taxon>
        <taxon>Planctomycetia</taxon>
        <taxon>Pirellulales</taxon>
        <taxon>Pirellulaceae</taxon>
        <taxon>Stieleria</taxon>
    </lineage>
</organism>